<name>A0ABR0C3D9_PURLI</name>
<comment type="caution">
    <text evidence="2">The sequence shown here is derived from an EMBL/GenBank/DDBJ whole genome shotgun (WGS) entry which is preliminary data.</text>
</comment>
<feature type="region of interest" description="Disordered" evidence="1">
    <location>
        <begin position="134"/>
        <end position="172"/>
    </location>
</feature>
<feature type="compositionally biased region" description="Polar residues" evidence="1">
    <location>
        <begin position="9"/>
        <end position="18"/>
    </location>
</feature>
<proteinExistence type="predicted"/>
<dbReference type="EMBL" id="JAWRVI010000013">
    <property type="protein sequence ID" value="KAK4090911.1"/>
    <property type="molecule type" value="Genomic_DNA"/>
</dbReference>
<feature type="region of interest" description="Disordered" evidence="1">
    <location>
        <begin position="70"/>
        <end position="97"/>
    </location>
</feature>
<gene>
    <name evidence="2" type="ORF">Purlil1_4491</name>
</gene>
<feature type="compositionally biased region" description="Basic and acidic residues" evidence="1">
    <location>
        <begin position="136"/>
        <end position="149"/>
    </location>
</feature>
<accession>A0ABR0C3D9</accession>
<reference evidence="2 3" key="1">
    <citation type="journal article" date="2024" name="Microbiol. Resour. Announc.">
        <title>Genome annotations for the ascomycete fungi Trichoderma harzianum, Trichoderma aggressivum, and Purpureocillium lilacinum.</title>
        <authorList>
            <person name="Beijen E.P.W."/>
            <person name="Ohm R.A."/>
        </authorList>
    </citation>
    <scope>NUCLEOTIDE SEQUENCE [LARGE SCALE GENOMIC DNA]</scope>
    <source>
        <strain evidence="2 3">CBS 150709</strain>
    </source>
</reference>
<evidence type="ECO:0000313" key="2">
    <source>
        <dbReference type="EMBL" id="KAK4090911.1"/>
    </source>
</evidence>
<protein>
    <submittedName>
        <fullName evidence="2">Uncharacterized protein</fullName>
    </submittedName>
</protein>
<keyword evidence="3" id="KW-1185">Reference proteome</keyword>
<dbReference type="Proteomes" id="UP001287286">
    <property type="component" value="Unassembled WGS sequence"/>
</dbReference>
<evidence type="ECO:0000256" key="1">
    <source>
        <dbReference type="SAM" id="MobiDB-lite"/>
    </source>
</evidence>
<feature type="region of interest" description="Disordered" evidence="1">
    <location>
        <begin position="1"/>
        <end position="31"/>
    </location>
</feature>
<sequence length="172" mass="17739">MAGRPLQIDTDSMRSSNAMRGLGGARGVGDGWPDEGLTDLIWGQASPVRWTAEDPLSSETPPARPCGPTPIMAGTAGNAARTPPFSPSGCRMTFGASLDTRSTGQGNATVQMWVVDPTATVPVPKACACLSAGRVGGDEEHGSRDEPLARDAPAATNSSPAIRHAATQGWRT</sequence>
<organism evidence="2 3">
    <name type="scientific">Purpureocillium lilacinum</name>
    <name type="common">Paecilomyces lilacinus</name>
    <dbReference type="NCBI Taxonomy" id="33203"/>
    <lineage>
        <taxon>Eukaryota</taxon>
        <taxon>Fungi</taxon>
        <taxon>Dikarya</taxon>
        <taxon>Ascomycota</taxon>
        <taxon>Pezizomycotina</taxon>
        <taxon>Sordariomycetes</taxon>
        <taxon>Hypocreomycetidae</taxon>
        <taxon>Hypocreales</taxon>
        <taxon>Ophiocordycipitaceae</taxon>
        <taxon>Purpureocillium</taxon>
    </lineage>
</organism>
<feature type="compositionally biased region" description="Gly residues" evidence="1">
    <location>
        <begin position="21"/>
        <end position="30"/>
    </location>
</feature>
<evidence type="ECO:0000313" key="3">
    <source>
        <dbReference type="Proteomes" id="UP001287286"/>
    </source>
</evidence>